<organism evidence="1 2">
    <name type="scientific">Parashewanella curva</name>
    <dbReference type="NCBI Taxonomy" id="2338552"/>
    <lineage>
        <taxon>Bacteria</taxon>
        <taxon>Pseudomonadati</taxon>
        <taxon>Pseudomonadota</taxon>
        <taxon>Gammaproteobacteria</taxon>
        <taxon>Alteromonadales</taxon>
        <taxon>Shewanellaceae</taxon>
        <taxon>Parashewanella</taxon>
    </lineage>
</organism>
<dbReference type="EMBL" id="QZEI01000110">
    <property type="protein sequence ID" value="RLV57987.1"/>
    <property type="molecule type" value="Genomic_DNA"/>
</dbReference>
<evidence type="ECO:0000313" key="2">
    <source>
        <dbReference type="Proteomes" id="UP000281474"/>
    </source>
</evidence>
<gene>
    <name evidence="1" type="ORF">D5018_19600</name>
</gene>
<sequence length="86" mass="9895">MSNTIVDVEQSTVYSVSNPYDTSEVIEIIEVTGKTGKTIWFIEENEERTPLYSAEVYDNKTAIKIWYSQSDEEATELTIENIIKPR</sequence>
<proteinExistence type="predicted"/>
<keyword evidence="2" id="KW-1185">Reference proteome</keyword>
<comment type="caution">
    <text evidence="1">The sequence shown here is derived from an EMBL/GenBank/DDBJ whole genome shotgun (WGS) entry which is preliminary data.</text>
</comment>
<dbReference type="RefSeq" id="WP_121840677.1">
    <property type="nucleotide sequence ID" value="NZ_ML014859.1"/>
</dbReference>
<accession>A0A3L8PRF9</accession>
<evidence type="ECO:0000313" key="1">
    <source>
        <dbReference type="EMBL" id="RLV57987.1"/>
    </source>
</evidence>
<protein>
    <submittedName>
        <fullName evidence="1">Uncharacterized protein</fullName>
    </submittedName>
</protein>
<dbReference type="AlphaFoldDB" id="A0A3L8PRF9"/>
<dbReference type="Proteomes" id="UP000281474">
    <property type="component" value="Unassembled WGS sequence"/>
</dbReference>
<name>A0A3L8PRF9_9GAMM</name>
<reference evidence="1 2" key="1">
    <citation type="submission" date="2018-09" db="EMBL/GenBank/DDBJ databases">
        <title>Phylogeny of the Shewanellaceae, and recommendation for two new genera, Pseudoshewanella and Parashewanella.</title>
        <authorList>
            <person name="Wang G."/>
        </authorList>
    </citation>
    <scope>NUCLEOTIDE SEQUENCE [LARGE SCALE GENOMIC DNA]</scope>
    <source>
        <strain evidence="1 2">C51</strain>
    </source>
</reference>